<dbReference type="InterPro" id="IPR018020">
    <property type="entry name" value="OHCU_decarboxylase"/>
</dbReference>
<evidence type="ECO:0000256" key="8">
    <source>
        <dbReference type="ARBA" id="ARBA00023239"/>
    </source>
</evidence>
<evidence type="ECO:0000256" key="9">
    <source>
        <dbReference type="ARBA" id="ARBA00030624"/>
    </source>
</evidence>
<protein>
    <recommendedName>
        <fullName evidence="5">2-oxo-4-hydroxy-4-carboxy-5-ureidoimidazoline decarboxylase</fullName>
        <ecNumber evidence="5">4.1.1.97</ecNumber>
    </recommendedName>
    <alternativeName>
        <fullName evidence="10">Parahox neighbor</fullName>
    </alternativeName>
    <alternativeName>
        <fullName evidence="9">Ureidoimidazoline (2-oxo-4-hydroxy-4-carboxy-5-) decarboxylase</fullName>
    </alternativeName>
</protein>
<dbReference type="UniPathway" id="UPA00394">
    <property type="reaction ID" value="UER00652"/>
</dbReference>
<dbReference type="NCBIfam" id="TIGR03164">
    <property type="entry name" value="UHCUDC"/>
    <property type="match status" value="1"/>
</dbReference>
<keyword evidence="7" id="KW-0210">Decarboxylase</keyword>
<dbReference type="PANTHER" id="PTHR43466">
    <property type="entry name" value="2-OXO-4-HYDROXY-4-CARBOXY-5-UREIDOIMIDAZOLINE DECARBOXYLASE-RELATED"/>
    <property type="match status" value="1"/>
</dbReference>
<proteinExistence type="inferred from homology"/>
<comment type="similarity">
    <text evidence="4">Belongs to the OHCU decarboxylase family.</text>
</comment>
<keyword evidence="8" id="KW-0456">Lyase</keyword>
<dbReference type="AlphaFoldDB" id="A0A2M4CUY6"/>
<sequence length="174" mass="19731">MESKLSLEQVNALVPGKFHKTFENVIECWPEAAIFCSALLPFKSLPALIHAFENYIERLPSESKLKILRLYPDLAGKLLDSKELSTDSSIEHNSAGLDNLAAEDKAKLNEYNERYKAQFGFPFIVCVREASKFETILRSVTERINNSIDQELEIAVGEVKKICRLRILQLVCDV</sequence>
<feature type="domain" description="Oxo-4-hydroxy-4-carboxy-5-ureidoimidazoline decarboxylase" evidence="11">
    <location>
        <begin position="11"/>
        <end position="167"/>
    </location>
</feature>
<dbReference type="InterPro" id="IPR036778">
    <property type="entry name" value="OHCU_decarboxylase_sf"/>
</dbReference>
<evidence type="ECO:0000256" key="3">
    <source>
        <dbReference type="ARBA" id="ARBA00004754"/>
    </source>
</evidence>
<evidence type="ECO:0000256" key="2">
    <source>
        <dbReference type="ARBA" id="ARBA00002506"/>
    </source>
</evidence>
<name>A0A2M4CUY6_ANODA</name>
<dbReference type="VEuPathDB" id="VectorBase:ADAR2_007553"/>
<organism evidence="12">
    <name type="scientific">Anopheles darlingi</name>
    <name type="common">Mosquito</name>
    <dbReference type="NCBI Taxonomy" id="43151"/>
    <lineage>
        <taxon>Eukaryota</taxon>
        <taxon>Metazoa</taxon>
        <taxon>Ecdysozoa</taxon>
        <taxon>Arthropoda</taxon>
        <taxon>Hexapoda</taxon>
        <taxon>Insecta</taxon>
        <taxon>Pterygota</taxon>
        <taxon>Neoptera</taxon>
        <taxon>Endopterygota</taxon>
        <taxon>Diptera</taxon>
        <taxon>Nematocera</taxon>
        <taxon>Culicoidea</taxon>
        <taxon>Culicidae</taxon>
        <taxon>Anophelinae</taxon>
        <taxon>Anopheles</taxon>
    </lineage>
</organism>
<dbReference type="GO" id="GO:0019628">
    <property type="term" value="P:urate catabolic process"/>
    <property type="evidence" value="ECO:0007669"/>
    <property type="project" value="UniProtKB-UniPathway"/>
</dbReference>
<evidence type="ECO:0000256" key="5">
    <source>
        <dbReference type="ARBA" id="ARBA00012257"/>
    </source>
</evidence>
<dbReference type="GO" id="GO:0005777">
    <property type="term" value="C:peroxisome"/>
    <property type="evidence" value="ECO:0007669"/>
    <property type="project" value="TreeGrafter"/>
</dbReference>
<dbReference type="Pfam" id="PF09349">
    <property type="entry name" value="OHCU_decarbox"/>
    <property type="match status" value="1"/>
</dbReference>
<dbReference type="GO" id="GO:0006144">
    <property type="term" value="P:purine nucleobase metabolic process"/>
    <property type="evidence" value="ECO:0007669"/>
    <property type="project" value="UniProtKB-KW"/>
</dbReference>
<keyword evidence="6" id="KW-0659">Purine metabolism</keyword>
<dbReference type="Gene3D" id="1.10.3330.10">
    <property type="entry name" value="Oxo-4-hydroxy-4-carboxy-5-ureidoimidazoline decarboxylase"/>
    <property type="match status" value="1"/>
</dbReference>
<dbReference type="PANTHER" id="PTHR43466:SF1">
    <property type="entry name" value="2-OXO-4-HYDROXY-4-CARBOXY-5-UREIDOIMIDAZOLINE DECARBOXYLASE-RELATED"/>
    <property type="match status" value="1"/>
</dbReference>
<dbReference type="EMBL" id="GGFL01004984">
    <property type="protein sequence ID" value="MBW69162.1"/>
    <property type="molecule type" value="Transcribed_RNA"/>
</dbReference>
<evidence type="ECO:0000256" key="7">
    <source>
        <dbReference type="ARBA" id="ARBA00022793"/>
    </source>
</evidence>
<dbReference type="SUPFAM" id="SSF158694">
    <property type="entry name" value="UraD-Like"/>
    <property type="match status" value="1"/>
</dbReference>
<evidence type="ECO:0000256" key="1">
    <source>
        <dbReference type="ARBA" id="ARBA00001163"/>
    </source>
</evidence>
<accession>A0A2M4CUY6</accession>
<evidence type="ECO:0000259" key="11">
    <source>
        <dbReference type="Pfam" id="PF09349"/>
    </source>
</evidence>
<evidence type="ECO:0000256" key="4">
    <source>
        <dbReference type="ARBA" id="ARBA00005793"/>
    </source>
</evidence>
<dbReference type="GO" id="GO:0000255">
    <property type="term" value="P:allantoin metabolic process"/>
    <property type="evidence" value="ECO:0007669"/>
    <property type="project" value="InterPro"/>
</dbReference>
<comment type="pathway">
    <text evidence="3">Purine metabolism; urate degradation; (S)-allantoin from urate: step 3/3.</text>
</comment>
<evidence type="ECO:0000313" key="12">
    <source>
        <dbReference type="EMBL" id="MBW69162.1"/>
    </source>
</evidence>
<dbReference type="EC" id="4.1.1.97" evidence="5"/>
<reference evidence="12" key="1">
    <citation type="submission" date="2018-01" db="EMBL/GenBank/DDBJ databases">
        <title>An insight into the sialome of Amazonian anophelines.</title>
        <authorList>
            <person name="Ribeiro J.M."/>
            <person name="Scarpassa V."/>
            <person name="Calvo E."/>
        </authorList>
    </citation>
    <scope>NUCLEOTIDE SEQUENCE</scope>
</reference>
<evidence type="ECO:0000256" key="10">
    <source>
        <dbReference type="ARBA" id="ARBA00032116"/>
    </source>
</evidence>
<evidence type="ECO:0000256" key="6">
    <source>
        <dbReference type="ARBA" id="ARBA00022631"/>
    </source>
</evidence>
<dbReference type="GO" id="GO:0051997">
    <property type="term" value="F:2-oxo-4-hydroxy-4-carboxy-5-ureidoimidazoline decarboxylase activity"/>
    <property type="evidence" value="ECO:0007669"/>
    <property type="project" value="UniProtKB-EC"/>
</dbReference>
<comment type="function">
    <text evidence="2">Catalyzes the stereoselective decarboxylation of 2-oxo-4-hydroxy-4-carboxy-5-ureidoimidazoline (OHCU) to (S)-allantoin.</text>
</comment>
<comment type="catalytic activity">
    <reaction evidence="1">
        <text>5-hydroxy-2-oxo-4-ureido-2,5-dihydro-1H-imidazole-5-carboxylate + H(+) = (S)-allantoin + CO2</text>
        <dbReference type="Rhea" id="RHEA:26301"/>
        <dbReference type="ChEBI" id="CHEBI:15378"/>
        <dbReference type="ChEBI" id="CHEBI:15678"/>
        <dbReference type="ChEBI" id="CHEBI:16526"/>
        <dbReference type="ChEBI" id="CHEBI:58639"/>
        <dbReference type="EC" id="4.1.1.97"/>
    </reaction>
</comment>
<dbReference type="InterPro" id="IPR017580">
    <property type="entry name" value="OHCU_decarboxylase-1"/>
</dbReference>